<sequence length="280" mass="32793">MSDIQGFESLAKILFQRTGIFMDTSEKSYSLMSNRMHKVLRKYSCNSYNEFIKLIETGNAVIMNEFLEVLTTNTTHFFRENEHFIFLKKNMPLVEEYLVKEKRNEIRVWCAAASTGEEPYTILMTILEYLSDKPKFTVKVTATDLNSQVLEKAKEGIYKAEITENVPADHILKYFEKNQKIPPECFQVKEKFRNMIEFNKFNLMNESYYFPHKFDIIFCRNVLIYFPHKIVEDTVVKLSNCLEKKGFLFIGHSEAMIGDKHKLKSVVPAVYQHPSEAPKS</sequence>
<dbReference type="Pfam" id="PF01739">
    <property type="entry name" value="CheR"/>
    <property type="match status" value="1"/>
</dbReference>
<dbReference type="PIRSF" id="PIRSF000410">
    <property type="entry name" value="CheR"/>
    <property type="match status" value="1"/>
</dbReference>
<protein>
    <recommendedName>
        <fullName evidence="2">protein-glutamate O-methyltransferase</fullName>
        <ecNumber evidence="2">2.1.1.80</ecNumber>
    </recommendedName>
</protein>
<evidence type="ECO:0000256" key="5">
    <source>
        <dbReference type="ARBA" id="ARBA00022691"/>
    </source>
</evidence>
<reference evidence="7 8" key="1">
    <citation type="submission" date="2016-10" db="EMBL/GenBank/DDBJ databases">
        <title>Silvanigrella aquatica sp. nov., isolated from a freshwater lake located in the Black Forest, Germany, description of Silvanigrellaceae fam. nov., Silvanigrellales ord. nov., reclassification of the order Bdellovibrionales in the class Oligoflexia, reclassification of the families Bacteriovoracaceae and Halobacteriovoraceae in the new order Bacteriovoracales ord. nov., and reclassification of the family Pseudobacteriovoracaceae in the order Oligoflexiales.</title>
        <authorList>
            <person name="Hahn M.W."/>
            <person name="Schmidt J."/>
            <person name="Koll U."/>
            <person name="Rohde M."/>
            <person name="Verbag S."/>
            <person name="Pitt A."/>
            <person name="Nakai R."/>
            <person name="Naganuma T."/>
            <person name="Lang E."/>
        </authorList>
    </citation>
    <scope>NUCLEOTIDE SEQUENCE [LARGE SCALE GENOMIC DNA]</scope>
    <source>
        <strain evidence="7 8">MWH-Nonnen-W8red</strain>
    </source>
</reference>
<dbReference type="PRINTS" id="PR00996">
    <property type="entry name" value="CHERMTFRASE"/>
</dbReference>
<dbReference type="InterPro" id="IPR036804">
    <property type="entry name" value="CheR_N_sf"/>
</dbReference>
<dbReference type="Proteomes" id="UP000184731">
    <property type="component" value="Chromosome"/>
</dbReference>
<name>A0A1L4D4E6_9BACT</name>
<dbReference type="Gene3D" id="3.40.50.150">
    <property type="entry name" value="Vaccinia Virus protein VP39"/>
    <property type="match status" value="1"/>
</dbReference>
<dbReference type="InterPro" id="IPR029063">
    <property type="entry name" value="SAM-dependent_MTases_sf"/>
</dbReference>
<gene>
    <name evidence="7" type="ORF">AXG55_04310</name>
</gene>
<accession>A0A1L4D4E6</accession>
<dbReference type="InterPro" id="IPR000780">
    <property type="entry name" value="CheR_MeTrfase"/>
</dbReference>
<dbReference type="EC" id="2.1.1.80" evidence="2"/>
<keyword evidence="8" id="KW-1185">Reference proteome</keyword>
<dbReference type="GO" id="GO:0008983">
    <property type="term" value="F:protein-glutamate O-methyltransferase activity"/>
    <property type="evidence" value="ECO:0007669"/>
    <property type="project" value="UniProtKB-EC"/>
</dbReference>
<dbReference type="KEGG" id="saqi:AXG55_04310"/>
<dbReference type="PANTHER" id="PTHR24422:SF19">
    <property type="entry name" value="CHEMOTAXIS PROTEIN METHYLTRANSFERASE"/>
    <property type="match status" value="1"/>
</dbReference>
<keyword evidence="5" id="KW-0949">S-adenosyl-L-methionine</keyword>
<dbReference type="PANTHER" id="PTHR24422">
    <property type="entry name" value="CHEMOTAXIS PROTEIN METHYLTRANSFERASE"/>
    <property type="match status" value="1"/>
</dbReference>
<organism evidence="7 8">
    <name type="scientific">Silvanigrella aquatica</name>
    <dbReference type="NCBI Taxonomy" id="1915309"/>
    <lineage>
        <taxon>Bacteria</taxon>
        <taxon>Pseudomonadati</taxon>
        <taxon>Bdellovibrionota</taxon>
        <taxon>Oligoflexia</taxon>
        <taxon>Silvanigrellales</taxon>
        <taxon>Silvanigrellaceae</taxon>
        <taxon>Silvanigrella</taxon>
    </lineage>
</organism>
<dbReference type="InterPro" id="IPR050903">
    <property type="entry name" value="Bact_Chemotaxis_MeTrfase"/>
</dbReference>
<evidence type="ECO:0000256" key="2">
    <source>
        <dbReference type="ARBA" id="ARBA00012534"/>
    </source>
</evidence>
<dbReference type="InterPro" id="IPR022642">
    <property type="entry name" value="CheR_C"/>
</dbReference>
<dbReference type="PROSITE" id="PS50123">
    <property type="entry name" value="CHER"/>
    <property type="match status" value="1"/>
</dbReference>
<feature type="domain" description="CheR-type methyltransferase" evidence="6">
    <location>
        <begin position="7"/>
        <end position="276"/>
    </location>
</feature>
<evidence type="ECO:0000313" key="8">
    <source>
        <dbReference type="Proteomes" id="UP000184731"/>
    </source>
</evidence>
<dbReference type="SMART" id="SM00138">
    <property type="entry name" value="MeTrc"/>
    <property type="match status" value="1"/>
</dbReference>
<evidence type="ECO:0000256" key="4">
    <source>
        <dbReference type="ARBA" id="ARBA00022679"/>
    </source>
</evidence>
<keyword evidence="3" id="KW-0489">Methyltransferase</keyword>
<evidence type="ECO:0000259" key="6">
    <source>
        <dbReference type="PROSITE" id="PS50123"/>
    </source>
</evidence>
<dbReference type="STRING" id="1915309.AXG55_04310"/>
<dbReference type="SUPFAM" id="SSF47757">
    <property type="entry name" value="Chemotaxis receptor methyltransferase CheR, N-terminal domain"/>
    <property type="match status" value="1"/>
</dbReference>
<dbReference type="GO" id="GO:0032259">
    <property type="term" value="P:methylation"/>
    <property type="evidence" value="ECO:0007669"/>
    <property type="project" value="UniProtKB-KW"/>
</dbReference>
<keyword evidence="4" id="KW-0808">Transferase</keyword>
<dbReference type="InterPro" id="IPR026024">
    <property type="entry name" value="Chemotaxis_MeTrfase_CheR"/>
</dbReference>
<evidence type="ECO:0000256" key="3">
    <source>
        <dbReference type="ARBA" id="ARBA00022603"/>
    </source>
</evidence>
<dbReference type="EMBL" id="CP017834">
    <property type="protein sequence ID" value="APJ05083.1"/>
    <property type="molecule type" value="Genomic_DNA"/>
</dbReference>
<proteinExistence type="predicted"/>
<dbReference type="SUPFAM" id="SSF53335">
    <property type="entry name" value="S-adenosyl-L-methionine-dependent methyltransferases"/>
    <property type="match status" value="1"/>
</dbReference>
<comment type="catalytic activity">
    <reaction evidence="1">
        <text>L-glutamyl-[protein] + S-adenosyl-L-methionine = [protein]-L-glutamate 5-O-methyl ester + S-adenosyl-L-homocysteine</text>
        <dbReference type="Rhea" id="RHEA:24452"/>
        <dbReference type="Rhea" id="RHEA-COMP:10208"/>
        <dbReference type="Rhea" id="RHEA-COMP:10311"/>
        <dbReference type="ChEBI" id="CHEBI:29973"/>
        <dbReference type="ChEBI" id="CHEBI:57856"/>
        <dbReference type="ChEBI" id="CHEBI:59789"/>
        <dbReference type="ChEBI" id="CHEBI:82795"/>
        <dbReference type="EC" id="2.1.1.80"/>
    </reaction>
</comment>
<dbReference type="Gene3D" id="1.10.155.10">
    <property type="entry name" value="Chemotaxis receptor methyltransferase CheR, N-terminal domain"/>
    <property type="match status" value="1"/>
</dbReference>
<evidence type="ECO:0000256" key="1">
    <source>
        <dbReference type="ARBA" id="ARBA00001541"/>
    </source>
</evidence>
<evidence type="ECO:0000313" key="7">
    <source>
        <dbReference type="EMBL" id="APJ05083.1"/>
    </source>
</evidence>
<dbReference type="AlphaFoldDB" id="A0A1L4D4E6"/>